<dbReference type="InterPro" id="IPR011990">
    <property type="entry name" value="TPR-like_helical_dom_sf"/>
</dbReference>
<comment type="caution">
    <text evidence="2">The sequence shown here is derived from an EMBL/GenBank/DDBJ whole genome shotgun (WGS) entry which is preliminary data.</text>
</comment>
<gene>
    <name evidence="2" type="ORF">KDK_71550</name>
</gene>
<dbReference type="AlphaFoldDB" id="A0A402AWA6"/>
<reference evidence="3" key="1">
    <citation type="submission" date="2018-12" db="EMBL/GenBank/DDBJ databases">
        <title>Tengunoibacter tsumagoiensis gen. nov., sp. nov., Dictyobacter kobayashii sp. nov., D. alpinus sp. nov., and D. joshuensis sp. nov. and description of Dictyobacteraceae fam. nov. within the order Ktedonobacterales isolated from Tengu-no-mugimeshi.</title>
        <authorList>
            <person name="Wang C.M."/>
            <person name="Zheng Y."/>
            <person name="Sakai Y."/>
            <person name="Toyoda A."/>
            <person name="Minakuchi Y."/>
            <person name="Abe K."/>
            <person name="Yokota A."/>
            <person name="Yabe S."/>
        </authorList>
    </citation>
    <scope>NUCLEOTIDE SEQUENCE [LARGE SCALE GENOMIC DNA]</scope>
    <source>
        <strain evidence="3">Uno11</strain>
    </source>
</reference>
<sequence length="448" mass="51347">MNEDSNSTIKSPLNQPRTLLPPEHLSPMVGPMSEDDFTSIVHESLSMLQSSHQQIYQFCEYIYFAGQYELAIPESLLAQLSPNNTIDAALNNPVNRNLVFRDINFPTLIRTISPLVARTAIRFYHSDLYQLIRTYIDATSIDRREQRTFLQRLLEYVARETSLPFIHQMLFEHEQKLQALITTCGNAELMNWAQLYTMVGDINKAEQIMQQGLYRFPETELDWVAAIKQTEQKGSAEQKSALPGKVTAWLAANPQDTNVRHAYIGFIERQGTLTDISHLIQETAQWLNANPQNVNVRQIYLKFIEHWGTAEQLADLLQATGQWLLDNPDDTQVRQTYLGLVERAGTAADIAHLIEQTFDWLSSHPEDVHVRQAYLSLVERCGTAEQISRLIEATADWLLEHPLNPNIRQAYFKFVEHCGTHEQTTALLTDTAHWLTLNPRIAMCARYI</sequence>
<evidence type="ECO:0000313" key="2">
    <source>
        <dbReference type="EMBL" id="GCE23355.1"/>
    </source>
</evidence>
<keyword evidence="3" id="KW-1185">Reference proteome</keyword>
<evidence type="ECO:0000313" key="3">
    <source>
        <dbReference type="Proteomes" id="UP000287188"/>
    </source>
</evidence>
<dbReference type="Proteomes" id="UP000287188">
    <property type="component" value="Unassembled WGS sequence"/>
</dbReference>
<evidence type="ECO:0000256" key="1">
    <source>
        <dbReference type="SAM" id="MobiDB-lite"/>
    </source>
</evidence>
<accession>A0A402AWA6</accession>
<feature type="compositionally biased region" description="Polar residues" evidence="1">
    <location>
        <begin position="1"/>
        <end position="17"/>
    </location>
</feature>
<protein>
    <submittedName>
        <fullName evidence="2">Uncharacterized protein</fullName>
    </submittedName>
</protein>
<dbReference type="RefSeq" id="WP_126556805.1">
    <property type="nucleotide sequence ID" value="NZ_BIFS01000002.1"/>
</dbReference>
<name>A0A402AWA6_9CHLR</name>
<organism evidence="2 3">
    <name type="scientific">Dictyobacter kobayashii</name>
    <dbReference type="NCBI Taxonomy" id="2014872"/>
    <lineage>
        <taxon>Bacteria</taxon>
        <taxon>Bacillati</taxon>
        <taxon>Chloroflexota</taxon>
        <taxon>Ktedonobacteria</taxon>
        <taxon>Ktedonobacterales</taxon>
        <taxon>Dictyobacteraceae</taxon>
        <taxon>Dictyobacter</taxon>
    </lineage>
</organism>
<feature type="region of interest" description="Disordered" evidence="1">
    <location>
        <begin position="1"/>
        <end position="26"/>
    </location>
</feature>
<dbReference type="EMBL" id="BIFS01000002">
    <property type="protein sequence ID" value="GCE23355.1"/>
    <property type="molecule type" value="Genomic_DNA"/>
</dbReference>
<proteinExistence type="predicted"/>
<dbReference type="Gene3D" id="1.25.40.10">
    <property type="entry name" value="Tetratricopeptide repeat domain"/>
    <property type="match status" value="1"/>
</dbReference>
<dbReference type="OrthoDB" id="134964at2"/>